<evidence type="ECO:0000313" key="3">
    <source>
        <dbReference type="Proteomes" id="UP000691718"/>
    </source>
</evidence>
<feature type="compositionally biased region" description="Low complexity" evidence="1">
    <location>
        <begin position="492"/>
        <end position="501"/>
    </location>
</feature>
<dbReference type="PANTHER" id="PTHR47331">
    <property type="entry name" value="PHD-TYPE DOMAIN-CONTAINING PROTEIN"/>
    <property type="match status" value="1"/>
</dbReference>
<gene>
    <name evidence="2" type="ORF">PAPOLLO_LOCUS21456</name>
</gene>
<dbReference type="PANTHER" id="PTHR47331:SF1">
    <property type="entry name" value="GAG-LIKE PROTEIN"/>
    <property type="match status" value="1"/>
</dbReference>
<protein>
    <submittedName>
        <fullName evidence="2">(apollo) hypothetical protein</fullName>
    </submittedName>
</protein>
<proteinExistence type="predicted"/>
<name>A0A8S3XSS9_PARAO</name>
<organism evidence="2 3">
    <name type="scientific">Parnassius apollo</name>
    <name type="common">Apollo butterfly</name>
    <name type="synonym">Papilio apollo</name>
    <dbReference type="NCBI Taxonomy" id="110799"/>
    <lineage>
        <taxon>Eukaryota</taxon>
        <taxon>Metazoa</taxon>
        <taxon>Ecdysozoa</taxon>
        <taxon>Arthropoda</taxon>
        <taxon>Hexapoda</taxon>
        <taxon>Insecta</taxon>
        <taxon>Pterygota</taxon>
        <taxon>Neoptera</taxon>
        <taxon>Endopterygota</taxon>
        <taxon>Lepidoptera</taxon>
        <taxon>Glossata</taxon>
        <taxon>Ditrysia</taxon>
        <taxon>Papilionoidea</taxon>
        <taxon>Papilionidae</taxon>
        <taxon>Parnassiinae</taxon>
        <taxon>Parnassini</taxon>
        <taxon>Parnassius</taxon>
        <taxon>Parnassius</taxon>
    </lineage>
</organism>
<keyword evidence="3" id="KW-1185">Reference proteome</keyword>
<evidence type="ECO:0000313" key="2">
    <source>
        <dbReference type="EMBL" id="CAG5038840.1"/>
    </source>
</evidence>
<evidence type="ECO:0000256" key="1">
    <source>
        <dbReference type="SAM" id="MobiDB-lite"/>
    </source>
</evidence>
<comment type="caution">
    <text evidence="2">The sequence shown here is derived from an EMBL/GenBank/DDBJ whole genome shotgun (WGS) entry which is preliminary data.</text>
</comment>
<feature type="region of interest" description="Disordered" evidence="1">
    <location>
        <begin position="477"/>
        <end position="501"/>
    </location>
</feature>
<dbReference type="Proteomes" id="UP000691718">
    <property type="component" value="Unassembled WGS sequence"/>
</dbReference>
<reference evidence="2" key="1">
    <citation type="submission" date="2021-04" db="EMBL/GenBank/DDBJ databases">
        <authorList>
            <person name="Tunstrom K."/>
        </authorList>
    </citation>
    <scope>NUCLEOTIDE SEQUENCE</scope>
</reference>
<dbReference type="AlphaFoldDB" id="A0A8S3XSS9"/>
<feature type="region of interest" description="Disordered" evidence="1">
    <location>
        <begin position="1"/>
        <end position="105"/>
    </location>
</feature>
<accession>A0A8S3XSS9</accession>
<dbReference type="EMBL" id="CAJQZP010001330">
    <property type="protein sequence ID" value="CAG5038840.1"/>
    <property type="molecule type" value="Genomic_DNA"/>
</dbReference>
<feature type="compositionally biased region" description="Low complexity" evidence="1">
    <location>
        <begin position="1"/>
        <end position="47"/>
    </location>
</feature>
<dbReference type="OrthoDB" id="8958038at2759"/>
<feature type="region of interest" description="Disordered" evidence="1">
    <location>
        <begin position="162"/>
        <end position="190"/>
    </location>
</feature>
<feature type="compositionally biased region" description="Basic and acidic residues" evidence="1">
    <location>
        <begin position="48"/>
        <end position="70"/>
    </location>
</feature>
<sequence length="501" mass="55863">MSGSEGVTSASASASSGTATTSDSSGTTTTEDTTTTETTVATATTAASKDETAQKETTKKTPEDIPDKGVHGSATTLKPKGVSRRARSTKTTSSSTRRREVEAREELARMELKQAQAVAKLARIRLELAQCEDEDSVDEDQEDRTAQVQNWIETSVMEENNMGKHEQRGQHPPEEPIVKPEENSSTKKDTSEIQALTIALKEALTTRGGPVAQPNFLRKEEAHWPAPRTFKKTTTGEERAADVAAITQTFHPSPDPEKFSSWKRLWRATARIMQFLQLREEKVNVCKNDPTWKITQRKGTKTVEKQHRSSKTTERKYIPMDTELLEKAETLLLKRSQDNSFREDIKRLQQGKQLEGSSKLKRLDVILEKGLLRIKGRIDAIQGVTRDYKRPIVPDSKDKTTQLIIEEFHRRFNHGNHATVMNEIRQRFWILGLSGPTALSDNEQYECSNNGPSAPTIQTHSNTEAVTTVLSNIASRVAKPTRVSPPPPLRSPPVSTECKQA</sequence>